<feature type="non-terminal residue" evidence="4">
    <location>
        <position position="1"/>
    </location>
</feature>
<organism evidence="4">
    <name type="scientific">Nothobranchius furzeri</name>
    <name type="common">Turquoise killifish</name>
    <dbReference type="NCBI Taxonomy" id="105023"/>
    <lineage>
        <taxon>Eukaryota</taxon>
        <taxon>Metazoa</taxon>
        <taxon>Chordata</taxon>
        <taxon>Craniata</taxon>
        <taxon>Vertebrata</taxon>
        <taxon>Euteleostomi</taxon>
        <taxon>Actinopterygii</taxon>
        <taxon>Neopterygii</taxon>
        <taxon>Teleostei</taxon>
        <taxon>Neoteleostei</taxon>
        <taxon>Acanthomorphata</taxon>
        <taxon>Ovalentaria</taxon>
        <taxon>Atherinomorphae</taxon>
        <taxon>Cyprinodontiformes</taxon>
        <taxon>Nothobranchiidae</taxon>
        <taxon>Nothobranchius</taxon>
    </lineage>
</organism>
<gene>
    <name evidence="4" type="primary">RAB25B</name>
</gene>
<sequence>TSDHNCTWIPSLPSGAYLTRVLYLEDITLRFEIWDTAGQEKYHSVTPLYYRGAHAALVVYDICKKVETRTRKQEMVCGLFMLLLFVGNVCQSSGVAQGAGETIYSRIYGRLAHRQQGRSVSESRSFTSGIRSRNPRLSKAGLGFRISRSDFLPFVDRKDRIWPKKKVCPSQRHRLCQEIESTSCCWLWVSPAPMMLRSKLGGFQTI</sequence>
<dbReference type="SUPFAM" id="SSF52540">
    <property type="entry name" value="P-loop containing nucleoside triphosphate hydrolases"/>
    <property type="match status" value="1"/>
</dbReference>
<dbReference type="AlphaFoldDB" id="A0A1A7ZG62"/>
<dbReference type="SMART" id="SM00175">
    <property type="entry name" value="RAB"/>
    <property type="match status" value="1"/>
</dbReference>
<dbReference type="Gene3D" id="3.40.50.300">
    <property type="entry name" value="P-loop containing nucleotide triphosphate hydrolases"/>
    <property type="match status" value="1"/>
</dbReference>
<name>A0A1A7ZG62_NOTFU</name>
<accession>A0A1A7ZG62</accession>
<dbReference type="InterPro" id="IPR001806">
    <property type="entry name" value="Small_GTPase"/>
</dbReference>
<dbReference type="PANTHER" id="PTHR47978">
    <property type="match status" value="1"/>
</dbReference>
<dbReference type="GO" id="GO:0003924">
    <property type="term" value="F:GTPase activity"/>
    <property type="evidence" value="ECO:0007669"/>
    <property type="project" value="InterPro"/>
</dbReference>
<evidence type="ECO:0000256" key="3">
    <source>
        <dbReference type="ARBA" id="ARBA00023134"/>
    </source>
</evidence>
<dbReference type="InterPro" id="IPR027417">
    <property type="entry name" value="P-loop_NTPase"/>
</dbReference>
<evidence type="ECO:0000313" key="4">
    <source>
        <dbReference type="EMBL" id="SBP41634.1"/>
    </source>
</evidence>
<evidence type="ECO:0000256" key="2">
    <source>
        <dbReference type="ARBA" id="ARBA00022741"/>
    </source>
</evidence>
<proteinExistence type="inferred from homology"/>
<keyword evidence="3" id="KW-0342">GTP-binding</keyword>
<protein>
    <submittedName>
        <fullName evidence="4">RAB25, member RAS oncogene family b</fullName>
    </submittedName>
</protein>
<dbReference type="EMBL" id="HADY01003149">
    <property type="protein sequence ID" value="SBP41634.1"/>
    <property type="molecule type" value="Transcribed_RNA"/>
</dbReference>
<dbReference type="PROSITE" id="PS51419">
    <property type="entry name" value="RAB"/>
    <property type="match status" value="1"/>
</dbReference>
<comment type="similarity">
    <text evidence="1">Belongs to the small GTPase superfamily. Rab family.</text>
</comment>
<dbReference type="Pfam" id="PF00071">
    <property type="entry name" value="Ras"/>
    <property type="match status" value="1"/>
</dbReference>
<keyword evidence="2" id="KW-0547">Nucleotide-binding</keyword>
<dbReference type="GO" id="GO:0005525">
    <property type="term" value="F:GTP binding"/>
    <property type="evidence" value="ECO:0007669"/>
    <property type="project" value="UniProtKB-KW"/>
</dbReference>
<reference evidence="4" key="2">
    <citation type="submission" date="2016-06" db="EMBL/GenBank/DDBJ databases">
        <title>The genome of a short-lived fish provides insights into sex chromosome evolution and the genetic control of aging.</title>
        <authorList>
            <person name="Reichwald K."/>
            <person name="Felder M."/>
            <person name="Petzold A."/>
            <person name="Koch P."/>
            <person name="Groth M."/>
            <person name="Platzer M."/>
        </authorList>
    </citation>
    <scope>NUCLEOTIDE SEQUENCE</scope>
    <source>
        <tissue evidence="4">Brain</tissue>
    </source>
</reference>
<reference evidence="4" key="1">
    <citation type="submission" date="2016-05" db="EMBL/GenBank/DDBJ databases">
        <authorList>
            <person name="Lavstsen T."/>
            <person name="Jespersen J.S."/>
        </authorList>
    </citation>
    <scope>NUCLEOTIDE SEQUENCE</scope>
    <source>
        <tissue evidence="4">Brain</tissue>
    </source>
</reference>
<evidence type="ECO:0000256" key="1">
    <source>
        <dbReference type="ARBA" id="ARBA00006270"/>
    </source>
</evidence>